<accession>A0A0G0PQA5</accession>
<evidence type="ECO:0000313" key="3">
    <source>
        <dbReference type="Proteomes" id="UP000034539"/>
    </source>
</evidence>
<gene>
    <name evidence="2" type="ORF">UT63_C0101G0005</name>
</gene>
<dbReference type="Proteomes" id="UP000034539">
    <property type="component" value="Unassembled WGS sequence"/>
</dbReference>
<sequence>MSAEAVKLINNIKTFIINPIIGFMFAVAVVMFLYGIVEYIYGADNEDKREVGKNHMIYGIIGMFVMIGVYGILNLISGFWYEIGSGY</sequence>
<feature type="transmembrane region" description="Helical" evidence="1">
    <location>
        <begin position="15"/>
        <end position="37"/>
    </location>
</feature>
<feature type="transmembrane region" description="Helical" evidence="1">
    <location>
        <begin position="57"/>
        <end position="81"/>
    </location>
</feature>
<evidence type="ECO:0000256" key="1">
    <source>
        <dbReference type="SAM" id="Phobius"/>
    </source>
</evidence>
<organism evidence="2 3">
    <name type="scientific">Candidatus Gottesmanbacteria bacterium GW2011_GWC2_39_8</name>
    <dbReference type="NCBI Taxonomy" id="1618450"/>
    <lineage>
        <taxon>Bacteria</taxon>
        <taxon>Candidatus Gottesmaniibacteriota</taxon>
    </lineage>
</organism>
<name>A0A0G0PQA5_9BACT</name>
<comment type="caution">
    <text evidence="2">The sequence shown here is derived from an EMBL/GenBank/DDBJ whole genome shotgun (WGS) entry which is preliminary data.</text>
</comment>
<keyword evidence="1" id="KW-1133">Transmembrane helix</keyword>
<evidence type="ECO:0000313" key="2">
    <source>
        <dbReference type="EMBL" id="KKR30334.1"/>
    </source>
</evidence>
<keyword evidence="1" id="KW-0472">Membrane</keyword>
<dbReference type="AlphaFoldDB" id="A0A0G0PQA5"/>
<reference evidence="2 3" key="1">
    <citation type="journal article" date="2015" name="Nature">
        <title>rRNA introns, odd ribosomes, and small enigmatic genomes across a large radiation of phyla.</title>
        <authorList>
            <person name="Brown C.T."/>
            <person name="Hug L.A."/>
            <person name="Thomas B.C."/>
            <person name="Sharon I."/>
            <person name="Castelle C.J."/>
            <person name="Singh A."/>
            <person name="Wilkins M.J."/>
            <person name="Williams K.H."/>
            <person name="Banfield J.F."/>
        </authorList>
    </citation>
    <scope>NUCLEOTIDE SEQUENCE [LARGE SCALE GENOMIC DNA]</scope>
</reference>
<dbReference type="Pfam" id="PF18895">
    <property type="entry name" value="T4SS_pilin"/>
    <property type="match status" value="1"/>
</dbReference>
<dbReference type="InterPro" id="IPR043993">
    <property type="entry name" value="T4SS_pilin"/>
</dbReference>
<keyword evidence="1" id="KW-0812">Transmembrane</keyword>
<protein>
    <submittedName>
        <fullName evidence="2">Uncharacterized protein</fullName>
    </submittedName>
</protein>
<proteinExistence type="predicted"/>
<dbReference type="EMBL" id="LBXN01000101">
    <property type="protein sequence ID" value="KKR30334.1"/>
    <property type="molecule type" value="Genomic_DNA"/>
</dbReference>